<comment type="caution">
    <text evidence="2">The sequence shown here is derived from an EMBL/GenBank/DDBJ whole genome shotgun (WGS) entry which is preliminary data.</text>
</comment>
<organism evidence="2 3">
    <name type="scientific">Cynara cardunculus var. scolymus</name>
    <name type="common">Globe artichoke</name>
    <name type="synonym">Cynara scolymus</name>
    <dbReference type="NCBI Taxonomy" id="59895"/>
    <lineage>
        <taxon>Eukaryota</taxon>
        <taxon>Viridiplantae</taxon>
        <taxon>Streptophyta</taxon>
        <taxon>Embryophyta</taxon>
        <taxon>Tracheophyta</taxon>
        <taxon>Spermatophyta</taxon>
        <taxon>Magnoliopsida</taxon>
        <taxon>eudicotyledons</taxon>
        <taxon>Gunneridae</taxon>
        <taxon>Pentapetalae</taxon>
        <taxon>asterids</taxon>
        <taxon>campanulids</taxon>
        <taxon>Asterales</taxon>
        <taxon>Asteraceae</taxon>
        <taxon>Carduoideae</taxon>
        <taxon>Cardueae</taxon>
        <taxon>Carduinae</taxon>
        <taxon>Cynara</taxon>
    </lineage>
</organism>
<dbReference type="EMBL" id="LEKV01004809">
    <property type="protein sequence ID" value="KVH92706.1"/>
    <property type="molecule type" value="Genomic_DNA"/>
</dbReference>
<dbReference type="Gene3D" id="3.30.730.10">
    <property type="entry name" value="AP2/ERF domain"/>
    <property type="match status" value="1"/>
</dbReference>
<accession>A0A103XL09</accession>
<proteinExistence type="predicted"/>
<feature type="region of interest" description="Disordered" evidence="1">
    <location>
        <begin position="196"/>
        <end position="216"/>
    </location>
</feature>
<dbReference type="PANTHER" id="PTHR32467">
    <property type="entry name" value="AP2-LIKE ETHYLENE-RESPONSIVE TRANSCRIPTION FACTOR"/>
    <property type="match status" value="1"/>
</dbReference>
<dbReference type="Proteomes" id="UP000243975">
    <property type="component" value="Unassembled WGS sequence"/>
</dbReference>
<dbReference type="InterPro" id="IPR036955">
    <property type="entry name" value="AP2/ERF_dom_sf"/>
</dbReference>
<dbReference type="AlphaFoldDB" id="A0A103XL09"/>
<keyword evidence="3" id="KW-1185">Reference proteome</keyword>
<gene>
    <name evidence="2" type="ORF">Ccrd_005232</name>
</gene>
<name>A0A103XL09_CYNCS</name>
<dbReference type="Gramene" id="KVH92706">
    <property type="protein sequence ID" value="KVH92706"/>
    <property type="gene ID" value="Ccrd_005232"/>
</dbReference>
<evidence type="ECO:0000313" key="3">
    <source>
        <dbReference type="Proteomes" id="UP000243975"/>
    </source>
</evidence>
<reference evidence="2 3" key="1">
    <citation type="journal article" date="2016" name="Sci. Rep.">
        <title>The genome sequence of the outbreeding globe artichoke constructed de novo incorporating a phase-aware low-pass sequencing strategy of F1 progeny.</title>
        <authorList>
            <person name="Scaglione D."/>
            <person name="Reyes-Chin-Wo S."/>
            <person name="Acquadro A."/>
            <person name="Froenicke L."/>
            <person name="Portis E."/>
            <person name="Beitel C."/>
            <person name="Tirone M."/>
            <person name="Mauro R."/>
            <person name="Lo Monaco A."/>
            <person name="Mauromicale G."/>
            <person name="Faccioli P."/>
            <person name="Cattivelli L."/>
            <person name="Rieseberg L."/>
            <person name="Michelmore R."/>
            <person name="Lanteri S."/>
        </authorList>
    </citation>
    <scope>NUCLEOTIDE SEQUENCE [LARGE SCALE GENOMIC DNA]</scope>
    <source>
        <strain evidence="2">2C</strain>
    </source>
</reference>
<dbReference type="PANTHER" id="PTHR32467:SF81">
    <property type="entry name" value="OS06G0145700 PROTEIN"/>
    <property type="match status" value="1"/>
</dbReference>
<sequence>MAMMAVKLEENSRRRSITMVNHEAPEERCVKRRRRDVGALALDCKNEPILETGQGSPTTVKRSSKYRGVSRHRWTGRFEAHLWDKLSWNVSNYEKEIEIMEDLTKEEYLASLRRGVARHHHNGRWEARIGRVFGNKYLYLGTYSNTYITWLKPIAKTPLVSHVSQTYIKSNMMSSNTFKEPQTPFLESHDFVAEGQRSYGKQKSPETKLPFSPSQKSSQTALGLLLRSSMFRELVEKNVNSSNEDEREDIKTQMAISCGGTDDSIEFLDSLNAINARFEGDFDFSYEF</sequence>
<dbReference type="STRING" id="59895.A0A103XL09"/>
<evidence type="ECO:0000256" key="1">
    <source>
        <dbReference type="SAM" id="MobiDB-lite"/>
    </source>
</evidence>
<protein>
    <submittedName>
        <fullName evidence="2">AP2/ERF domain-containing protein</fullName>
    </submittedName>
</protein>
<dbReference type="GO" id="GO:0003700">
    <property type="term" value="F:DNA-binding transcription factor activity"/>
    <property type="evidence" value="ECO:0007669"/>
    <property type="project" value="InterPro"/>
</dbReference>
<evidence type="ECO:0000313" key="2">
    <source>
        <dbReference type="EMBL" id="KVH92706.1"/>
    </source>
</evidence>